<sequence length="24" mass="2887">MGVIPKIRCAEMQNVYRKSTTKWF</sequence>
<dbReference type="AlphaFoldDB" id="A0A0E9U6S6"/>
<evidence type="ECO:0000313" key="1">
    <source>
        <dbReference type="EMBL" id="JAH61619.1"/>
    </source>
</evidence>
<protein>
    <submittedName>
        <fullName evidence="1">Uncharacterized protein</fullName>
    </submittedName>
</protein>
<organism evidence="1">
    <name type="scientific">Anguilla anguilla</name>
    <name type="common">European freshwater eel</name>
    <name type="synonym">Muraena anguilla</name>
    <dbReference type="NCBI Taxonomy" id="7936"/>
    <lineage>
        <taxon>Eukaryota</taxon>
        <taxon>Metazoa</taxon>
        <taxon>Chordata</taxon>
        <taxon>Craniata</taxon>
        <taxon>Vertebrata</taxon>
        <taxon>Euteleostomi</taxon>
        <taxon>Actinopterygii</taxon>
        <taxon>Neopterygii</taxon>
        <taxon>Teleostei</taxon>
        <taxon>Anguilliformes</taxon>
        <taxon>Anguillidae</taxon>
        <taxon>Anguilla</taxon>
    </lineage>
</organism>
<dbReference type="EMBL" id="GBXM01046958">
    <property type="protein sequence ID" value="JAH61619.1"/>
    <property type="molecule type" value="Transcribed_RNA"/>
</dbReference>
<name>A0A0E9U6S6_ANGAN</name>
<reference evidence="1" key="2">
    <citation type="journal article" date="2015" name="Fish Shellfish Immunol.">
        <title>Early steps in the European eel (Anguilla anguilla)-Vibrio vulnificus interaction in the gills: Role of the RtxA13 toxin.</title>
        <authorList>
            <person name="Callol A."/>
            <person name="Pajuelo D."/>
            <person name="Ebbesson L."/>
            <person name="Teles M."/>
            <person name="MacKenzie S."/>
            <person name="Amaro C."/>
        </authorList>
    </citation>
    <scope>NUCLEOTIDE SEQUENCE</scope>
</reference>
<proteinExistence type="predicted"/>
<accession>A0A0E9U6S6</accession>
<reference evidence="1" key="1">
    <citation type="submission" date="2014-11" db="EMBL/GenBank/DDBJ databases">
        <authorList>
            <person name="Amaro Gonzalez C."/>
        </authorList>
    </citation>
    <scope>NUCLEOTIDE SEQUENCE</scope>
</reference>